<dbReference type="InterPro" id="IPR003593">
    <property type="entry name" value="AAA+_ATPase"/>
</dbReference>
<keyword evidence="5" id="KW-0762">Sugar transport</keyword>
<keyword evidence="9" id="KW-1278">Translocase</keyword>
<dbReference type="PROSITE" id="PS00211">
    <property type="entry name" value="ABC_TRANSPORTER_1"/>
    <property type="match status" value="2"/>
</dbReference>
<dbReference type="GO" id="GO:0005886">
    <property type="term" value="C:plasma membrane"/>
    <property type="evidence" value="ECO:0007669"/>
    <property type="project" value="UniProtKB-SubCell"/>
</dbReference>
<dbReference type="GO" id="GO:0015749">
    <property type="term" value="P:monosaccharide transmembrane transport"/>
    <property type="evidence" value="ECO:0007669"/>
    <property type="project" value="UniProtKB-ARBA"/>
</dbReference>
<gene>
    <name evidence="12" type="primary">rbsA</name>
    <name evidence="12" type="ORF">PM10SUCC1_10470</name>
</gene>
<feature type="domain" description="ABC transporter" evidence="11">
    <location>
        <begin position="6"/>
        <end position="241"/>
    </location>
</feature>
<keyword evidence="4" id="KW-1003">Cell membrane</keyword>
<dbReference type="SMART" id="SM00382">
    <property type="entry name" value="AAA"/>
    <property type="match status" value="2"/>
</dbReference>
<dbReference type="InterPro" id="IPR027417">
    <property type="entry name" value="P-loop_NTPase"/>
</dbReference>
<protein>
    <submittedName>
        <fullName evidence="12">Ribose import ATP-binding protein RbsA</fullName>
    </submittedName>
</protein>
<evidence type="ECO:0000259" key="11">
    <source>
        <dbReference type="PROSITE" id="PS50893"/>
    </source>
</evidence>
<dbReference type="PANTHER" id="PTHR43790:SF3">
    <property type="entry name" value="D-ALLOSE IMPORT ATP-BINDING PROTEIN ALSA-RELATED"/>
    <property type="match status" value="1"/>
</dbReference>
<evidence type="ECO:0000256" key="6">
    <source>
        <dbReference type="ARBA" id="ARBA00022737"/>
    </source>
</evidence>
<dbReference type="RefSeq" id="WP_281834072.1">
    <property type="nucleotide sequence ID" value="NZ_BSDY01000004.1"/>
</dbReference>
<evidence type="ECO:0000313" key="13">
    <source>
        <dbReference type="Proteomes" id="UP001144471"/>
    </source>
</evidence>
<dbReference type="Pfam" id="PF00005">
    <property type="entry name" value="ABC_tran"/>
    <property type="match status" value="2"/>
</dbReference>
<dbReference type="CDD" id="cd03215">
    <property type="entry name" value="ABC_Carb_Monos_II"/>
    <property type="match status" value="1"/>
</dbReference>
<dbReference type="GO" id="GO:0016887">
    <property type="term" value="F:ATP hydrolysis activity"/>
    <property type="evidence" value="ECO:0007669"/>
    <property type="project" value="InterPro"/>
</dbReference>
<dbReference type="GO" id="GO:0005524">
    <property type="term" value="F:ATP binding"/>
    <property type="evidence" value="ECO:0007669"/>
    <property type="project" value="UniProtKB-KW"/>
</dbReference>
<evidence type="ECO:0000256" key="5">
    <source>
        <dbReference type="ARBA" id="ARBA00022597"/>
    </source>
</evidence>
<evidence type="ECO:0000256" key="9">
    <source>
        <dbReference type="ARBA" id="ARBA00022967"/>
    </source>
</evidence>
<dbReference type="InterPro" id="IPR050107">
    <property type="entry name" value="ABC_carbohydrate_import_ATPase"/>
</dbReference>
<keyword evidence="10" id="KW-0472">Membrane</keyword>
<dbReference type="InterPro" id="IPR017871">
    <property type="entry name" value="ABC_transporter-like_CS"/>
</dbReference>
<comment type="caution">
    <text evidence="12">The sequence shown here is derived from an EMBL/GenBank/DDBJ whole genome shotgun (WGS) entry which is preliminary data.</text>
</comment>
<reference evidence="12" key="1">
    <citation type="submission" date="2022-12" db="EMBL/GenBank/DDBJ databases">
        <title>Reference genome sequencing for broad-spectrum identification of bacterial and archaeal isolates by mass spectrometry.</title>
        <authorList>
            <person name="Sekiguchi Y."/>
            <person name="Tourlousse D.M."/>
        </authorList>
    </citation>
    <scope>NUCLEOTIDE SEQUENCE</scope>
    <source>
        <strain evidence="12">10succ1</strain>
    </source>
</reference>
<dbReference type="FunFam" id="3.40.50.300:FF:000127">
    <property type="entry name" value="Ribose import ATP-binding protein RbsA"/>
    <property type="match status" value="1"/>
</dbReference>
<evidence type="ECO:0000256" key="10">
    <source>
        <dbReference type="ARBA" id="ARBA00023136"/>
    </source>
</evidence>
<evidence type="ECO:0000256" key="2">
    <source>
        <dbReference type="ARBA" id="ARBA00004533"/>
    </source>
</evidence>
<dbReference type="NCBIfam" id="NF008030">
    <property type="entry name" value="PRK10762.1"/>
    <property type="match status" value="1"/>
</dbReference>
<feature type="domain" description="ABC transporter" evidence="11">
    <location>
        <begin position="251"/>
        <end position="495"/>
    </location>
</feature>
<evidence type="ECO:0000313" key="12">
    <source>
        <dbReference type="EMBL" id="GLI55533.1"/>
    </source>
</evidence>
<organism evidence="12 13">
    <name type="scientific">Propionigenium maris DSM 9537</name>
    <dbReference type="NCBI Taxonomy" id="1123000"/>
    <lineage>
        <taxon>Bacteria</taxon>
        <taxon>Fusobacteriati</taxon>
        <taxon>Fusobacteriota</taxon>
        <taxon>Fusobacteriia</taxon>
        <taxon>Fusobacteriales</taxon>
        <taxon>Fusobacteriaceae</taxon>
        <taxon>Propionigenium</taxon>
    </lineage>
</organism>
<keyword evidence="3" id="KW-0813">Transport</keyword>
<evidence type="ECO:0000256" key="1">
    <source>
        <dbReference type="ARBA" id="ARBA00004202"/>
    </source>
</evidence>
<sequence length="500" mass="55212">MKEKVLGLTGIVKEFPGVRALDGAQLNLYKGRVMALLGENGAGKSTMMKVMTGIYKRDEGEMTLYGERVEFTGPKESQEAGIAIIHQELNLIPHMTIAENIFLGRERTRFGRIDWKGMYAEADEILAKLRVGHSARELVGNLSVGEQQMIEIAKALSQNAKIIVMDEPTDALTDEEAESLFRVIRELKAEEKSIAYISHRLKEIFEVCDDVTIMRDGKFICENEVKNIDEDHIIENMVGRKLEDQFPRVVVEPGEVSLEVKDLIGEHVDGVSFTLHEGEILGVAGLMGAGRTELAKTIYGAYRATSGSIRVGGKEVRIKSPEEGLANKIAYVSEDRKGDGLVLGLSVKENMSISSLGLFENSLKKLNGSQEEAQVQDYIGKFNIKTPGMAQIIKNLSGGNQQKVAIAKALMTDPKILILDEPTRGVDVGAKKEIYDLINELKREGLSIIMISSEMPEVLGLSDRIMVMHENKVTGEFPASEADQEKIMRCAVGIKEETNE</sequence>
<dbReference type="Proteomes" id="UP001144471">
    <property type="component" value="Unassembled WGS sequence"/>
</dbReference>
<evidence type="ECO:0000256" key="4">
    <source>
        <dbReference type="ARBA" id="ARBA00022475"/>
    </source>
</evidence>
<evidence type="ECO:0000256" key="7">
    <source>
        <dbReference type="ARBA" id="ARBA00022741"/>
    </source>
</evidence>
<dbReference type="InterPro" id="IPR003439">
    <property type="entry name" value="ABC_transporter-like_ATP-bd"/>
</dbReference>
<dbReference type="PROSITE" id="PS50893">
    <property type="entry name" value="ABC_TRANSPORTER_2"/>
    <property type="match status" value="2"/>
</dbReference>
<keyword evidence="6" id="KW-0677">Repeat</keyword>
<proteinExistence type="predicted"/>
<dbReference type="FunFam" id="3.40.50.300:FF:000126">
    <property type="entry name" value="Galactose/methyl galactoside import ATP-binding protein MglA"/>
    <property type="match status" value="1"/>
</dbReference>
<name>A0A9W6LMK1_9FUSO</name>
<dbReference type="Gene3D" id="3.40.50.300">
    <property type="entry name" value="P-loop containing nucleotide triphosphate hydrolases"/>
    <property type="match status" value="2"/>
</dbReference>
<dbReference type="AlphaFoldDB" id="A0A9W6LMK1"/>
<dbReference type="EMBL" id="BSDY01000004">
    <property type="protein sequence ID" value="GLI55533.1"/>
    <property type="molecule type" value="Genomic_DNA"/>
</dbReference>
<accession>A0A9W6LMK1</accession>
<comment type="subcellular location">
    <subcellularLocation>
        <location evidence="2">Cell inner membrane</location>
    </subcellularLocation>
    <subcellularLocation>
        <location evidence="1">Cell membrane</location>
        <topology evidence="1">Peripheral membrane protein</topology>
    </subcellularLocation>
</comment>
<evidence type="ECO:0000256" key="8">
    <source>
        <dbReference type="ARBA" id="ARBA00022840"/>
    </source>
</evidence>
<keyword evidence="13" id="KW-1185">Reference proteome</keyword>
<dbReference type="PANTHER" id="PTHR43790">
    <property type="entry name" value="CARBOHYDRATE TRANSPORT ATP-BINDING PROTEIN MG119-RELATED"/>
    <property type="match status" value="1"/>
</dbReference>
<keyword evidence="7" id="KW-0547">Nucleotide-binding</keyword>
<keyword evidence="8 12" id="KW-0067">ATP-binding</keyword>
<dbReference type="CDD" id="cd03216">
    <property type="entry name" value="ABC_Carb_Monos_I"/>
    <property type="match status" value="1"/>
</dbReference>
<evidence type="ECO:0000256" key="3">
    <source>
        <dbReference type="ARBA" id="ARBA00022448"/>
    </source>
</evidence>
<dbReference type="SUPFAM" id="SSF52540">
    <property type="entry name" value="P-loop containing nucleoside triphosphate hydrolases"/>
    <property type="match status" value="2"/>
</dbReference>